<dbReference type="AlphaFoldDB" id="A0A0G4F3A4"/>
<sequence>MWLCVTVALLSLTLSAAFIVPLRTPPNPSTRLHAAKTTGMPPKDQLLKELLAEKDRRLAAKEDMLEKLLAGKDMLIQEKDKRIADKDKLLLDYEKRLMMAEGLLNPRTVFEKLLIKALHDARLIRQPTMLAPETVAGKLAYVCKELQLNGGPRQDDRDTVQRFWNAFSKCSTTPGTDIHTFYTNMYTVLKEPIHGYPVFGLEVAVHPSLPEEYRCVIKEFADHWGLKIRVLDPAEVAT</sequence>
<feature type="signal peptide" evidence="1">
    <location>
        <begin position="1"/>
        <end position="17"/>
    </location>
</feature>
<evidence type="ECO:0000313" key="2">
    <source>
        <dbReference type="EMBL" id="CEM06406.1"/>
    </source>
</evidence>
<gene>
    <name evidence="2" type="ORF">Vbra_5620</name>
</gene>
<reference evidence="2 3" key="1">
    <citation type="submission" date="2014-11" db="EMBL/GenBank/DDBJ databases">
        <authorList>
            <person name="Zhu J."/>
            <person name="Qi W."/>
            <person name="Song R."/>
        </authorList>
    </citation>
    <scope>NUCLEOTIDE SEQUENCE [LARGE SCALE GENOMIC DNA]</scope>
</reference>
<dbReference type="EMBL" id="CDMY01000366">
    <property type="protein sequence ID" value="CEM06406.1"/>
    <property type="molecule type" value="Genomic_DNA"/>
</dbReference>
<keyword evidence="3" id="KW-1185">Reference proteome</keyword>
<evidence type="ECO:0000256" key="1">
    <source>
        <dbReference type="SAM" id="SignalP"/>
    </source>
</evidence>
<protein>
    <submittedName>
        <fullName evidence="2">Uncharacterized protein</fullName>
    </submittedName>
</protein>
<keyword evidence="1" id="KW-0732">Signal</keyword>
<evidence type="ECO:0000313" key="3">
    <source>
        <dbReference type="Proteomes" id="UP000041254"/>
    </source>
</evidence>
<dbReference type="VEuPathDB" id="CryptoDB:Vbra_5620"/>
<name>A0A0G4F3A4_VITBC</name>
<organism evidence="2 3">
    <name type="scientific">Vitrella brassicaformis (strain CCMP3155)</name>
    <dbReference type="NCBI Taxonomy" id="1169540"/>
    <lineage>
        <taxon>Eukaryota</taxon>
        <taxon>Sar</taxon>
        <taxon>Alveolata</taxon>
        <taxon>Colpodellida</taxon>
        <taxon>Vitrellaceae</taxon>
        <taxon>Vitrella</taxon>
    </lineage>
</organism>
<dbReference type="Proteomes" id="UP000041254">
    <property type="component" value="Unassembled WGS sequence"/>
</dbReference>
<feature type="chain" id="PRO_5005188021" evidence="1">
    <location>
        <begin position="18"/>
        <end position="238"/>
    </location>
</feature>
<accession>A0A0G4F3A4</accession>
<dbReference type="InParanoid" id="A0A0G4F3A4"/>
<proteinExistence type="predicted"/>